<reference evidence="2" key="1">
    <citation type="submission" date="2015-02" db="EMBL/GenBank/DDBJ databases">
        <authorList>
            <person name="Chooi Y.-H."/>
        </authorList>
    </citation>
    <scope>NUCLEOTIDE SEQUENCE [LARGE SCALE GENOMIC DNA]</scope>
    <source>
        <strain evidence="2">strain Y</strain>
    </source>
</reference>
<protein>
    <submittedName>
        <fullName evidence="1">Uncharacterized protein</fullName>
    </submittedName>
</protein>
<dbReference type="KEGG" id="fil:BN1229_v1_2098"/>
<dbReference type="Proteomes" id="UP000033187">
    <property type="component" value="Chromosome 1"/>
</dbReference>
<name>A0A0D6JG93_9HYPH</name>
<proteinExistence type="predicted"/>
<dbReference type="EMBL" id="LN829119">
    <property type="protein sequence ID" value="CPR19296.1"/>
    <property type="molecule type" value="Genomic_DNA"/>
</dbReference>
<evidence type="ECO:0000313" key="1">
    <source>
        <dbReference type="EMBL" id="CPR19296.1"/>
    </source>
</evidence>
<dbReference type="KEGG" id="fiy:BN1229_v1_2098"/>
<gene>
    <name evidence="1" type="ORF">YBN1229_v1_2098</name>
</gene>
<dbReference type="AlphaFoldDB" id="A0A0D6JG93"/>
<evidence type="ECO:0000313" key="2">
    <source>
        <dbReference type="Proteomes" id="UP000033187"/>
    </source>
</evidence>
<sequence length="77" mass="8854">MHWSRLAAVIQHEARGERIGIFKCENSNLHNASANEFTFSCCTRIYALRTVPVSQFKRYTLMAFRSLATDVERADES</sequence>
<organism evidence="1 2">
    <name type="scientific">Candidatus Filomicrobium marinum</name>
    <dbReference type="NCBI Taxonomy" id="1608628"/>
    <lineage>
        <taxon>Bacteria</taxon>
        <taxon>Pseudomonadati</taxon>
        <taxon>Pseudomonadota</taxon>
        <taxon>Alphaproteobacteria</taxon>
        <taxon>Hyphomicrobiales</taxon>
        <taxon>Hyphomicrobiaceae</taxon>
        <taxon>Filomicrobium</taxon>
    </lineage>
</organism>
<accession>A0A0D6JG93</accession>
<keyword evidence="2" id="KW-1185">Reference proteome</keyword>